<dbReference type="InterPro" id="IPR013783">
    <property type="entry name" value="Ig-like_fold"/>
</dbReference>
<dbReference type="Proteomes" id="UP001255185">
    <property type="component" value="Unassembled WGS sequence"/>
</dbReference>
<reference evidence="2 3" key="1">
    <citation type="submission" date="2023-07" db="EMBL/GenBank/DDBJ databases">
        <title>Sorghum-associated microbial communities from plants grown in Nebraska, USA.</title>
        <authorList>
            <person name="Schachtman D."/>
        </authorList>
    </citation>
    <scope>NUCLEOTIDE SEQUENCE [LARGE SCALE GENOMIC DNA]</scope>
    <source>
        <strain evidence="2 3">3773</strain>
    </source>
</reference>
<evidence type="ECO:0000313" key="2">
    <source>
        <dbReference type="EMBL" id="MDR6967612.1"/>
    </source>
</evidence>
<comment type="caution">
    <text evidence="2">The sequence shown here is derived from an EMBL/GenBank/DDBJ whole genome shotgun (WGS) entry which is preliminary data.</text>
</comment>
<organism evidence="2 3">
    <name type="scientific">Flavobacterium arsenatis</name>
    <dbReference type="NCBI Taxonomy" id="1484332"/>
    <lineage>
        <taxon>Bacteria</taxon>
        <taxon>Pseudomonadati</taxon>
        <taxon>Bacteroidota</taxon>
        <taxon>Flavobacteriia</taxon>
        <taxon>Flavobacteriales</taxon>
        <taxon>Flavobacteriaceae</taxon>
        <taxon>Flavobacterium</taxon>
    </lineage>
</organism>
<keyword evidence="3" id="KW-1185">Reference proteome</keyword>
<dbReference type="InterPro" id="IPR021615">
    <property type="entry name" value="Omp28"/>
</dbReference>
<name>A0ABU1TQG4_9FLAO</name>
<dbReference type="Pfam" id="PF11551">
    <property type="entry name" value="Omp28"/>
    <property type="match status" value="1"/>
</dbReference>
<accession>A0ABU1TQG4</accession>
<evidence type="ECO:0000256" key="1">
    <source>
        <dbReference type="SAM" id="SignalP"/>
    </source>
</evidence>
<protein>
    <recommendedName>
        <fullName evidence="4">Omp28-related outer membrane protein</fullName>
    </recommendedName>
</protein>
<dbReference type="EMBL" id="JAVDVI010000006">
    <property type="protein sequence ID" value="MDR6967612.1"/>
    <property type="molecule type" value="Genomic_DNA"/>
</dbReference>
<feature type="signal peptide" evidence="1">
    <location>
        <begin position="1"/>
        <end position="20"/>
    </location>
</feature>
<evidence type="ECO:0000313" key="3">
    <source>
        <dbReference type="Proteomes" id="UP001255185"/>
    </source>
</evidence>
<keyword evidence="1" id="KW-0732">Signal</keyword>
<proteinExistence type="predicted"/>
<gene>
    <name evidence="2" type="ORF">J2X31_001624</name>
</gene>
<evidence type="ECO:0008006" key="4">
    <source>
        <dbReference type="Google" id="ProtNLM"/>
    </source>
</evidence>
<feature type="chain" id="PRO_5045252765" description="Omp28-related outer membrane protein" evidence="1">
    <location>
        <begin position="21"/>
        <end position="431"/>
    </location>
</feature>
<sequence length="431" mass="45444">MKILKILFLSFLFIGINACSSDEDEDSTAVASITLTPSTTTQMIGEPVTFVVTTDTGENVTAGSALSAGNTSITGATFTSQTTGPVVVTATYLGATATTTVTFTDIPPTSITLTASANAQAINESIIFKVVTNTGIDVTSTSVITAGSSTVNGDRFTSTTVGTFDVSATYGNLTSENITITFGQPISFTKRVLIEDYTGTWCGWCPRVSYGIELVQNATDKAVVVAIHRVSTNPTSGAYDPYSYNANSLESLINLQGYPTAKLNRLTTWNSPEPNNINQVVGLTNGETPKVGISMTSSVSNGTINLAVNTKFGKGLNGSKLVVYVLENGLVHNQVNYTTYYGGTGGNSVIPNFVHDHVLRASLTNLLGDAFSNEESAYNNVVTKSFNVSVPATVSNPNNLEFVAFVIGADNKAINVRKSAPGENQTFEIIE</sequence>
<dbReference type="Gene3D" id="2.60.40.10">
    <property type="entry name" value="Immunoglobulins"/>
    <property type="match status" value="1"/>
</dbReference>
<dbReference type="RefSeq" id="WP_310025827.1">
    <property type="nucleotide sequence ID" value="NZ_JAVDVI010000006.1"/>
</dbReference>